<protein>
    <submittedName>
        <fullName evidence="1">Uncharacterized protein</fullName>
    </submittedName>
</protein>
<dbReference type="EMBL" id="JARIHO010000013">
    <property type="protein sequence ID" value="KAJ7351559.1"/>
    <property type="molecule type" value="Genomic_DNA"/>
</dbReference>
<evidence type="ECO:0000313" key="1">
    <source>
        <dbReference type="EMBL" id="KAJ7351559.1"/>
    </source>
</evidence>
<keyword evidence="2" id="KW-1185">Reference proteome</keyword>
<evidence type="ECO:0000313" key="2">
    <source>
        <dbReference type="Proteomes" id="UP001218218"/>
    </source>
</evidence>
<sequence length="218" mass="23415">MSSATPPPSITGAVGASARAGLARADVSSSEKHAKVLAHFLSGINAPVWVAVVDAWCALERATGLQVPGKALPAHSRPEAVSWWVQRARNDRRIPAGLEEEDQRDAFYNKVVNWWIAVNPAWRKEGVTGPASFAEHGLKQESGGDLEGLPAGLNGLTSVVACLWWWYWLAGVAEGAPAWKKLADDITWVLTEKSRAFGHKRAGVASGEEPAGKHARLE</sequence>
<dbReference type="Proteomes" id="UP001218218">
    <property type="component" value="Unassembled WGS sequence"/>
</dbReference>
<reference evidence="1" key="1">
    <citation type="submission" date="2023-03" db="EMBL/GenBank/DDBJ databases">
        <title>Massive genome expansion in bonnet fungi (Mycena s.s.) driven by repeated elements and novel gene families across ecological guilds.</title>
        <authorList>
            <consortium name="Lawrence Berkeley National Laboratory"/>
            <person name="Harder C.B."/>
            <person name="Miyauchi S."/>
            <person name="Viragh M."/>
            <person name="Kuo A."/>
            <person name="Thoen E."/>
            <person name="Andreopoulos B."/>
            <person name="Lu D."/>
            <person name="Skrede I."/>
            <person name="Drula E."/>
            <person name="Henrissat B."/>
            <person name="Morin E."/>
            <person name="Kohler A."/>
            <person name="Barry K."/>
            <person name="LaButti K."/>
            <person name="Morin E."/>
            <person name="Salamov A."/>
            <person name="Lipzen A."/>
            <person name="Mereny Z."/>
            <person name="Hegedus B."/>
            <person name="Baldrian P."/>
            <person name="Stursova M."/>
            <person name="Weitz H."/>
            <person name="Taylor A."/>
            <person name="Grigoriev I.V."/>
            <person name="Nagy L.G."/>
            <person name="Martin F."/>
            <person name="Kauserud H."/>
        </authorList>
    </citation>
    <scope>NUCLEOTIDE SEQUENCE</scope>
    <source>
        <strain evidence="1">CBHHK002</strain>
    </source>
</reference>
<proteinExistence type="predicted"/>
<accession>A0AAD7EV01</accession>
<organism evidence="1 2">
    <name type="scientific">Mycena albidolilacea</name>
    <dbReference type="NCBI Taxonomy" id="1033008"/>
    <lineage>
        <taxon>Eukaryota</taxon>
        <taxon>Fungi</taxon>
        <taxon>Dikarya</taxon>
        <taxon>Basidiomycota</taxon>
        <taxon>Agaricomycotina</taxon>
        <taxon>Agaricomycetes</taxon>
        <taxon>Agaricomycetidae</taxon>
        <taxon>Agaricales</taxon>
        <taxon>Marasmiineae</taxon>
        <taxon>Mycenaceae</taxon>
        <taxon>Mycena</taxon>
    </lineage>
</organism>
<dbReference type="AlphaFoldDB" id="A0AAD7EV01"/>
<name>A0AAD7EV01_9AGAR</name>
<comment type="caution">
    <text evidence="1">The sequence shown here is derived from an EMBL/GenBank/DDBJ whole genome shotgun (WGS) entry which is preliminary data.</text>
</comment>
<gene>
    <name evidence="1" type="ORF">DFH08DRAFT_694504</name>
</gene>